<dbReference type="PANTHER" id="PTHR11474">
    <property type="entry name" value="TYROSINASE FAMILY MEMBER"/>
    <property type="match status" value="1"/>
</dbReference>
<dbReference type="GO" id="GO:0016491">
    <property type="term" value="F:oxidoreductase activity"/>
    <property type="evidence" value="ECO:0007669"/>
    <property type="project" value="InterPro"/>
</dbReference>
<name>A0A9W8HDM0_9FUNG</name>
<evidence type="ECO:0000256" key="3">
    <source>
        <dbReference type="SAM" id="SignalP"/>
    </source>
</evidence>
<dbReference type="SUPFAM" id="SSF48056">
    <property type="entry name" value="Di-copper centre-containing domain"/>
    <property type="match status" value="1"/>
</dbReference>
<dbReference type="PRINTS" id="PR00092">
    <property type="entry name" value="TYROSINASE"/>
</dbReference>
<dbReference type="Pfam" id="PF00264">
    <property type="entry name" value="Tyrosinase"/>
    <property type="match status" value="1"/>
</dbReference>
<keyword evidence="6" id="KW-1185">Reference proteome</keyword>
<evidence type="ECO:0000259" key="4">
    <source>
        <dbReference type="PROSITE" id="PS00497"/>
    </source>
</evidence>
<dbReference type="InterPro" id="IPR008922">
    <property type="entry name" value="Di-copper_centre_dom_sf"/>
</dbReference>
<dbReference type="PANTHER" id="PTHR11474:SF126">
    <property type="entry name" value="TYROSINASE-LIKE PROTEIN TYR-1-RELATED"/>
    <property type="match status" value="1"/>
</dbReference>
<reference evidence="5" key="1">
    <citation type="submission" date="2022-07" db="EMBL/GenBank/DDBJ databases">
        <title>Phylogenomic reconstructions and comparative analyses of Kickxellomycotina fungi.</title>
        <authorList>
            <person name="Reynolds N.K."/>
            <person name="Stajich J.E."/>
            <person name="Barry K."/>
            <person name="Grigoriev I.V."/>
            <person name="Crous P."/>
            <person name="Smith M.E."/>
        </authorList>
    </citation>
    <scope>NUCLEOTIDE SEQUENCE</scope>
    <source>
        <strain evidence="5">BCRC 34489</strain>
    </source>
</reference>
<proteinExistence type="predicted"/>
<dbReference type="InterPro" id="IPR002227">
    <property type="entry name" value="Tyrosinase_Cu-bd"/>
</dbReference>
<dbReference type="EMBL" id="JANBUM010000296">
    <property type="protein sequence ID" value="KAJ2779486.1"/>
    <property type="molecule type" value="Genomic_DNA"/>
</dbReference>
<dbReference type="GO" id="GO:0046872">
    <property type="term" value="F:metal ion binding"/>
    <property type="evidence" value="ECO:0007669"/>
    <property type="project" value="UniProtKB-KW"/>
</dbReference>
<evidence type="ECO:0000256" key="1">
    <source>
        <dbReference type="ARBA" id="ARBA00022723"/>
    </source>
</evidence>
<evidence type="ECO:0000313" key="6">
    <source>
        <dbReference type="Proteomes" id="UP001140172"/>
    </source>
</evidence>
<dbReference type="Gene3D" id="1.10.1280.10">
    <property type="entry name" value="Di-copper center containing domain from catechol oxidase"/>
    <property type="match status" value="1"/>
</dbReference>
<dbReference type="InterPro" id="IPR050316">
    <property type="entry name" value="Tyrosinase/Hemocyanin"/>
</dbReference>
<accession>A0A9W8HDM0</accession>
<organism evidence="5 6">
    <name type="scientific">Coemansia interrupta</name>
    <dbReference type="NCBI Taxonomy" id="1126814"/>
    <lineage>
        <taxon>Eukaryota</taxon>
        <taxon>Fungi</taxon>
        <taxon>Fungi incertae sedis</taxon>
        <taxon>Zoopagomycota</taxon>
        <taxon>Kickxellomycotina</taxon>
        <taxon>Kickxellomycetes</taxon>
        <taxon>Kickxellales</taxon>
        <taxon>Kickxellaceae</taxon>
        <taxon>Coemansia</taxon>
    </lineage>
</organism>
<evidence type="ECO:0000256" key="2">
    <source>
        <dbReference type="ARBA" id="ARBA00023008"/>
    </source>
</evidence>
<sequence>MKLTSILASAAAVGLSAIGMAGAQQTQPACSSIYTRKELLSLTSSEWSLIRSIVAAMQRDGWFPWFAYLHNQWFGSIHGNSQFFPFHRRFVYEWERVGKMYNAGFFQPYWDEMRDYRVPASSQVLTSNWVGGNGQGANRCVTNGNQAGWTMTYPNSHCFSRNFGNNGNPSSWYSPETINSFIQRDTTMTQFRPDIEYTLHGVVHINIGGDMLQGYSPNDWIFMLHHANLDRLWWQWQQNGRLWTMDGPNAGGGTVSLTTNIAYFNEPVRNVMQLGYGSMCYQYASNPLSRRALDSSMDERLAVALPKDVLAEWFPDTAKSEIANITDSVVNSINAVAASVSQAVSQITDFVEAQPFKVIPYPARLTDGWIKMHKYNPAEVRKTEQRSRDLIDVLNKAKYRSPY</sequence>
<keyword evidence="3" id="KW-0732">Signal</keyword>
<dbReference type="Proteomes" id="UP001140172">
    <property type="component" value="Unassembled WGS sequence"/>
</dbReference>
<comment type="caution">
    <text evidence="5">The sequence shown here is derived from an EMBL/GenBank/DDBJ whole genome shotgun (WGS) entry which is preliminary data.</text>
</comment>
<dbReference type="OrthoDB" id="6132182at2759"/>
<keyword evidence="2" id="KW-0186">Copper</keyword>
<feature type="signal peptide" evidence="3">
    <location>
        <begin position="1"/>
        <end position="23"/>
    </location>
</feature>
<dbReference type="PROSITE" id="PS00497">
    <property type="entry name" value="TYROSINASE_1"/>
    <property type="match status" value="1"/>
</dbReference>
<feature type="chain" id="PRO_5040815934" description="Tyrosinase copper-binding domain-containing protein" evidence="3">
    <location>
        <begin position="24"/>
        <end position="403"/>
    </location>
</feature>
<dbReference type="AlphaFoldDB" id="A0A9W8HDM0"/>
<keyword evidence="1" id="KW-0479">Metal-binding</keyword>
<protein>
    <recommendedName>
        <fullName evidence="4">Tyrosinase copper-binding domain-containing protein</fullName>
    </recommendedName>
</protein>
<evidence type="ECO:0000313" key="5">
    <source>
        <dbReference type="EMBL" id="KAJ2779486.1"/>
    </source>
</evidence>
<gene>
    <name evidence="5" type="ORF">GGI15_003862</name>
</gene>
<feature type="domain" description="Tyrosinase copper-binding" evidence="4">
    <location>
        <begin position="78"/>
        <end position="95"/>
    </location>
</feature>